<dbReference type="CDD" id="cd00096">
    <property type="entry name" value="Ig"/>
    <property type="match status" value="1"/>
</dbReference>
<dbReference type="Proteomes" id="UP000838412">
    <property type="component" value="Chromosome 17"/>
</dbReference>
<evidence type="ECO:0000256" key="7">
    <source>
        <dbReference type="ARBA" id="ARBA00023242"/>
    </source>
</evidence>
<sequence length="7527" mass="841722">MKLQIPDVPQHPKVSVEQGCVNVHVNRESHTVVITHGNRQRVLHVERELSPENVQTQLLREGEGRQLAAAVAQAVGHSTAHDKLRSEYNIRFSSQGIPVFEQVQRAMPRPPSLSIDEEATMQINKSSKTITIIRRSGRKVIDMEGEQDLETVRRKLLEAGEVQKIANVMAHCVVKIMSIDAGSKEVSIVIRPQIAQAVPMDVRETQTSPRTPTKVEFPASPATTQSVAVTTQTGETMATAESQTDFTQQQTTATQTAGVAMATTIQEMETGEAVPLFGDGRLQDSVSDSATQTVATSVAEGEAQTSPPATMETQTTSPRTASADSQTYQATMATTQTLLPLLVGVDTQTPVVKMHAALTQTLESGDSTTQTTIPEAEEIAAQIIRVLQESDVSDIEITLESASYEVIESESLQVVSERDEVESVGSDRQPLLSDRSISITDYTTDDQLLEEGRSEPASPMPMELQEGASVDVPGIVISQDVSKTEQAVDSRKEDVSDGQETVKPKKVKKTRSFEKKEKKKKRGGSPVAPCFSSKPKKVKIKEGKSIRIEAECGGSPEPEMCWFKAGRLVETQKRVSISQEEGKSVLEINKVSLDDDAIWVCKAINTAGQAVFKVDLEIDSDVSSDEDSKPRPKPKPAEPVSQPGQTTSQDPKPAKPADFHPGAPEPPSKPDSFKQQVEKAPQLVGKLPRAPKLIKQAAVTEELAKISEESSGVDSSYEYTMTPTLETIQESPKLTPKLPKPSMPPRQPSIKPPVFIQDLDSCVVAEGSKVSFNGEVMGNPQPDITWLFNDEKLPESKRHKAIYYDEVVRLTILHVARGDQGVYSCKAVNFSGEAVSKARLTVTESDKQQATQLGLVLDQSKEIGILEMSKQIEQVSSEAVAMATEPVSMETGDGADMVERDVQEIPPPEPLEPIEEVITSDLVDGEASEPEEPEGIPPYFTQKPTSQSVEEGQDVKIVCKLVAAPSPQITWYHGNKTVKAAGRFSVEIEADVHHYVVTLTIRETNPKDAGSYIITLSNSVGEAKAMVSLTVERPKKEEVQDFRAKLKTKKVEEKPTEPELPQEIPAAFVKVPKNLFVLEGKPGKFECKYIGEPQPNLTWFRNDVPLPEDKRFRVEVRDSGMCVLLIDSITVDDAGWYKCVVSNQHGEQSCCAKLMVEDKPEVVEEAPAEQEEPRDIPTIEEEPVTVTKEEQVRTEGTSIVDELRQAAVQINGETVESKVEQVKVEEKMVTATPSGEHSETLVELKVDEGLDLKRAKSPLVEFPHDKDRTFSGASVESPVPEDFLSAEEGPVEDEEGPTPPAFLQTMEDFIVVPGEPALFQCRVTGNPTPEVSWFKNGAKIEPSDHYSIQRSDVGMTSLTIHDVTEQDEAEYTCTAMNSVGSAFCTADIFFSDESRGEKLKNKLEQKRISQREMIVEFPPESETPAEERDETADSKPPKFVGDIIDEIVRVEVGGTARFTRRAEGRPKPQLIWYKDDVEIEPGGRFTIEYSNDGSSSLVIPNVRPEDEEEYICRAVNEAGQAMCYADLIVDRVTQQTEEPASPIFEMPVADEKVIAQEVLMAETADLITEKETKVDGVGDEVSFEEKVVEIAPEQRKVLEEPQVKIQEDVLSGILVKEKKSEEGEESPSSHARVHFAPGELQHQLEKEQLHVGLLEGVLRRSSIVSDSGYEGDGEEPKSPPFDAVVPVQIEEARPQAEEVHVVGSGETKEVKVGLRIGGPGKRIRIHVEPKQEGETPESFEIHREENILKIHREGRETQVMKIDGKLTAEDVTTQLRAAGAPHEVASAVGQSIVRAFTSTELRTRPGVLRFFTEEGDEERLDSEVQIIPDEHPEILPAAKAKKEKPTQEPPSTVRVNRLTRIVTIIRQNGESEQVKLGPDVSMEGVIKTFLAIGERREVAAGIAQVVVRVLSPDYGADRPEEISIRLHAQPAGRPTKTDEQRVQPTRAEEQRVGPVRLETDAEHLQETVTEQTASITLNRRARTITVFRQSRAPKIINVNAELSTETIQRALETAGERPEVALSIAQVTAKTLMADTSTEEITIRLKPQVVSEGGVVSDSTVRRPSPTEEAALTIRVNRPTGMVMIFHNGQERILQVHGDFTPENVENALRAVGERRDLTEAVLETYARAVATGAAETEITFHLKHKPAQTEVNRQSIQPTPSVEATVKINRETKLVIITRNGQEQRITVQGQLTAENIRNALLAAGERPEVASAVSQTFSKIVSSQTKATEIVFNVRPRAQQAAGASLEPLRLELAPSPAETVSELTAVITVNRQTKVMTLVKNGIEKTFPIQGDLSSDIIRTILIAAGERDEVAAAIAQTYDKAVAKDPSAKKVKFNLKLKVRGAERRQREPLRLRLQVSPMEIIQQEETTIKVNRRVNTLIVLRGGQEHWVKIGENVNSENIIERLLAFGERPEIAEAVAQTFTKAVARDPNTSEVTFHLKPTPVRLVSSITQEEAKKLEREEVDENVQLLTVRVNRQTKKITILRPGQKPKSFKIFLVEPETVGARLSAEGEPDEICSAVSDAIAQVLEADPEMKTSPEITIHLKSTAEPRRKEKKVRFHPVVLEETFIPGETTISVHKANRTVMMHVEKLPPVARQMEVPLSAETVKGILQEFKVEDGLASIITHCVEQTLLVDGGLPEVNVLLQPFGARNVQLMVTYEGDIPAGSEFLQRFYHEEEVPKTKKRRVHFKPVMVEHTTILRETKIRISKVERTVTVYVDELPTKEKRLEIPLSSDVVFAILKEFDIDDMISAMITQVAEQVLFIEEGLPEVSVLLQPVSAGGARMTVTFEGALREGAQFLQSMFATRETTAVEQETRRRVQPEVEMIPPYFTVKPKPLTVDEGQSAEFLCEVVASPEPQITWYHGNRQVKPGGRLTVTTTNGNENLYVITLRIQQSAAKDSGKYVLEVRNEAGEAKAMISLQVQKPVVEEKLDYKVPLKTVKQKAEQEPVAKAKQQPAAFIKVPKNCTVVEGENGMFDCKVSGEPRPELKWCKDDQELKGDRYVVDYNPSGVCVLYIQDATPSDSGWYSVTVSNELGEQTMRSKLTVELKPVEEEPTPEVPRETEQKVVRKIKFQPIMLERFIIKRKITIYISKLQKKVSVHFEGSPVKEKHLRMLELTQKTLMSILKEFKLETYLVSVMMQIVEQILFIENGLPEITIILKPFRTQTQLLMTFEGAISEETHRGILKIQLRLPSMEVAEEVVEETQTVAHEEVLNQALAEKPESVEPSEPIEQETAVVQPIELADVTSETIESLPEKPVDLDEVSSEGPEPEDVAPFFIEKPKAMSVEEGQDVEFVCKVMASPTPQMTWYQGNRVLKTSGRLKITIETSGQLHTTSLVIKKVAPKDSGNLLLVISNDYGEARAMISLQLVTVKKEETVDFRKQLKTAKQEKVKQVVKQEKPKEEVKEEKAEEQIVQDEQPKQEVIEEILEVRPGEKGDPASFMKVPKNYNAPEGENAMFDCKIVGDPRPSVKWSKDDQELEGERYTVDYNPSGVCVLYIRNTVPSDAGWYTCTVSNPYGGQSMRAKLTLDLKPVEVEPKTGKLELPFTSKETVREVREGLSEAAIFEKIPEDLFVEEPQPLGSAEQVRQSSALVEPIELADVSTETIESLPEEPVDLDEVLSQGPEPEDVAPFFFEKPKALSVEEGQDVEFVCKVMASPTPQITWYQGNRVLKTSGRLKITTETSGQLYVTSLVIKKVAPKDSGNLLLVISNELGEARSMMSLQLVTVKKEKTVDFRKQLKTVKQENIVKQESTKDEIDEEKAEVKPDEKAEPATFVKVPKNYEIPEGETGMFDCKVVGEPRPSLTWFKDDQELEGERYTVDYNPSGVCVLYIRDTVPSDAGWYTCTVSNPHGEQSMRAKLNLILKPVEVEPKTLQVEPIPSDDTVTEIVEGLSEAEILEEIPEDLVVEEPEEFESAERVKLKTALVKAMEWADVSSEMMEALPEEPVDLDEVSSQGPEPEDVAPFFIEKPKAMSVEEGQDVEFVCKVMASPSPQITWYQGNRILKTSGRLNITTETSGQLYTTCLMIKKIAPKDSGNLLLVVSNEFGEARAMLSLEVVTVQEEKVDFRKQLKAVKQETTKQIVKQEKVTEDVKEEKVEVKSTEKAEPASFVKVPKNCEAPEGETAMFDCKIVGEPRPSLKWSKDDQDLEGERYIVDYNPSGVCVLYVRDTVPTDAGWYTCTVSNPHGKQSMRAKLTLDLKPVEPKMIQANGFYSPDEEIEVVEGLSESVILEEIPEEFIVEEPEEYVGAELVKQKCASLEPMRETDVTSEIMEALPEEQVDLEEVSSQGAQPEDVAPFFIEKPKAMSVEEGQDVEFVCKVMASPTPQITWYQGNRVLKSGGRLKITTETSGQLYTTYLKIKKVAPKDSGNLLLTVSNDYGEARAMMSLEFKTVEKTEKVEFKKKLKTVKQEKPKDTELVKKTEPAAFVKVPKNCSTVEGETAVFDCKVVGDPRPSLKWSKDDEELEGERYTVDYNPSGVCVLYIRDTVPSNAGWYTCTVSNPHGEQSMRAKLAVEPMFKEPEPEPEVQVTERKDELELITITERREITFATLMLEYITILRRTRIFVSRISRRLVVYIEELEPREKQLEVELSSELVLSILKEFDIESMLASLITQVVEQVLFIDGGLPEITILLQPVGNQTELQLTFDGEMREEYRVLQQPIQLQIQLQSEEEVREVVEEPLEAALPEEITEEVAAEEPEPLEEPELVEQESASVEPTEFDDVTSETIESLPEEPVDLEDVSSEGEPEPEDVAPFFVEKPKATSVEEGQDVEFIKKVAPKDSGNLLLVISNNLGEARAMISLELVTVKKEKTVDFRKQLKTVKQEKLSPYESRETSGQVTPEEKAEPAAFVKVPKNCEAPEGETAMFDCKVLGEPRPTLKWFKDDQELEGERYTVDYNPSGVCVLYIRDTVPTDAGWYTCTVSNDHGEQSMRAKLVLHLNPVEPGTIEPKLYYSPDEDIELVEAISESEILEELPEEFIVEEPEEYVGAELVKEKRALLEPMKETDVTTEIMEALPEEQADLDEVSSQGPEPEDVAPFFIEKPKAMSVEEGQDVEFVCKVLASPTPQITWYQGNRVLKTSGRLKITTESSGQLYTTSLIIKKVAPKDVRNLMLTVSNDYGEVRAMISFEFSSVKKEEKVEFKKQLKKTVKQEKPKEVEPVEKTEPAAFIKVPKNCNTLEGETVMFDCKVVGEPRPSVKWSKDNQELEGERYTVDYNPSGVCVLYVRDTVPTDAGWYTCTVSNSHGEQSMRAKLAVEPKPVPVEPEPELEEPTLEEDKDLLTIVERREITFATLLLEYITILRRTRIFISRISRRLVVYVEELEPKEKQLEVELSSDLVFSILKEFDIKAMLASLITQVVEQILFIDGGLPEITILLQPVGNQTELQITFDGEIPEGSRFLEQKIQLELSVPAEEAVEEVVQETQEAAQDLALEEPLEPSEPVELESLLVEPIELADVSSEVIESLPVEPSEMEDVFSEGEPEPEDVGPFFVEKPKAMSVEEGQDVEFVCKVMASPTPQITWYQGNRVLKSGGRLKVTTDTSGHVHTTSLKIKKVATKDSGKLLLVASNDYGEARAMISLQLVTVQKEEKVDFRKQLKTVKEETTEVELDEKAEPASFVKVPKNFDTLEGETAEFDCKIVGEPRPSLEWSRDDQKLEGERYVVDYNPSGVCVLSIQDTVTSDSGWYTCTVSNDHGQQSMRAKLTVELQPEEPQIVQLESHLPVQEDVGTLEAILESDILAEIPEEQIVPEPEPLVPAELVEPELILVGPIKETDVDSEPLESIPEEPVHLEEVTSEGEPEPEDVAPFFVEKPKAMSVEEGQDVEFVCKVMASPAPQITWYQGNRVLKTSGRLKITTVTSEMLYTTSLMIKKVASKDSGNFLVSLSNAYGEAKAMMTLQLETREKEEKPKFLKQLKTVKQEKVEVEETVVEKKEPAAFIKVPKNWTGTEGENAIFYCKVKGEPRPTLTWSKEDQTLEGDRYVVDYNPSGVCLLYVQDVVLSDSGWYSCTASNDSGEQTMRAKLIVEPKAVEPEKTPEEQQEEQIGVQESKSAHLTVEKRMDLRFGPIMLDFVTYETNCKIHINRIERSITLYVEQLETRERKMDIALSSQMVFSILKELELKETLASVVSQITEQVLFVDGGLPEVVISVEPQKPQGVLVFATFEGVVPEETATFFGTQQTLEIKQGFVTEEIVDEQQRAVVVEEVDSGSRVGIEARPEVAEIVEPIPQEPEVVEPPVLVEPEMITVEPMKVPEVTVEPMEPLPLEPVTFEEETSDPEPEPEPVNPSIIERPKSLTISEGEDVTFPFKIFAYPTPEITWYQGNRVIKSGSRYNIEVKSSGHIHSVVLRLKKTGPKDSGKYMLDIVNAFGQAKAMVTLQLQKTKTEEKLDFKAQLKSRKVEKKEELEISKEEPASFIRVPKNCSVLEGESATFDCKVVGDPAPEVTWYFNDADLSASERCRVEMTESGVCTLVVQETRVCDAGWYSCTVRNALGEQTMHAKLAVEPKVEEPTEPPTLSARAFLQKFVQYEMLYHRFHVTGHLPEVKQTKQPTAEEEAPPLIPPSFSREYGEIRAMEGGSVRFVAAVSGSPEIEVAWFKDGAELHEGPKHWILFDDNVAVLAIPRVDLADEGFYTCRARNAAGMVEISAPLIIEVPELKFEAPPPKVVKPKIKKPVAKKEEVVEEKPVLVKPKVKKPKPKKEVPLVGEDAVKKAKPKTKGPGPFFIMKPKYRTVPEGSGTQFRAKVGGEPKPSVRWMKGKWRSIEDSARIHVYHDTKKDEYVMEIRETKPSDAGNYKCIIENEGGKEVCGVTLIVEEKPKELLDWRSLLKPVSLRKEEESDIDIWEILKNVDPSEYEKYARMFKIYDFRGLLHHLIWQRAQLEEGRKKLEAAKKGRETWQPRTPTPQPMEGAEVDFERAFEEMQKSLYAEERVMPLRGPEDQRIPPHNRARFECEIEIRDPKIELEWYLKGEKCVEGEKFQFERKNNTYTLIVNDGLVPDSGKVGVVAGPYKGSAFLTVDPMLKAGFLSGIGDIEVPQGEPGTFCCEVTPDDADVTWYKEGVQLEQDEKFQFVKHGNKRMLVVRDCQPSDEAIYAVTCGDEKSEGGLTVEVEVMEFTKHIENIEVIEKHNATFECELNTEDADVTWFRDEKQLEEGEKYSTSQKGCSYFLTIYDVSPDDEGEYTAVVADKSCRAELFVILEGALQLVRPLADVHCMEWQPNVFFECEISAAGQEPHWFRNQEEVFQGDKYRFEVDGKVHRLHFHDVVCADEDEYSFKIERISTTAKLYVEARDIHFDSPISDQDRLAGEPAHFEFELDVTDVETRWYKEESQITMSPKFRMIDEQTKHKLEINDCQLDDAALYKVKAGPHVSEAHLWVKTFQEKVAMKGGDATVDVLFPHEADEDVKWFMLHPVDEETISAIDEVGVQAIPGATLAKELPKDEEKPSGVASPPLPDDAIVTPEGAIIMPDKGLRLSPIAESDKYSFLKEGRRQSLIIHDTDDDDKQAYTAKSQGVEVVTDLKLTG</sequence>
<dbReference type="FunFam" id="2.60.40.10:FF:000032">
    <property type="entry name" value="palladin isoform X1"/>
    <property type="match status" value="13"/>
</dbReference>
<dbReference type="InterPro" id="IPR007110">
    <property type="entry name" value="Ig-like_dom"/>
</dbReference>
<feature type="compositionally biased region" description="Basic and acidic residues" evidence="9">
    <location>
        <begin position="1935"/>
        <end position="1951"/>
    </location>
</feature>
<feature type="domain" description="Ig-like" evidence="10">
    <location>
        <begin position="4112"/>
        <end position="4201"/>
    </location>
</feature>
<accession>A0A8K0EED5</accession>
<feature type="region of interest" description="Disordered" evidence="9">
    <location>
        <begin position="1416"/>
        <end position="1438"/>
    </location>
</feature>
<feature type="region of interest" description="Disordered" evidence="9">
    <location>
        <begin position="726"/>
        <end position="746"/>
    </location>
</feature>
<comment type="subcellular location">
    <subcellularLocation>
        <location evidence="2">Cytoplasm</location>
        <location evidence="2">Myofibril</location>
    </subcellularLocation>
    <subcellularLocation>
        <location evidence="1">Nucleus</location>
    </subcellularLocation>
</comment>
<feature type="compositionally biased region" description="Basic and acidic residues" evidence="9">
    <location>
        <begin position="482"/>
        <end position="503"/>
    </location>
</feature>
<dbReference type="InterPro" id="IPR003599">
    <property type="entry name" value="Ig_sub"/>
</dbReference>
<feature type="domain" description="Ig-like" evidence="10">
    <location>
        <begin position="938"/>
        <end position="1030"/>
    </location>
</feature>
<dbReference type="GO" id="GO:0060298">
    <property type="term" value="P:positive regulation of sarcomere organization"/>
    <property type="evidence" value="ECO:0007669"/>
    <property type="project" value="UniProtKB-ARBA"/>
</dbReference>
<feature type="domain" description="Ig-like" evidence="10">
    <location>
        <begin position="7023"/>
        <end position="7147"/>
    </location>
</feature>
<feature type="domain" description="Ig-like" evidence="10">
    <location>
        <begin position="6725"/>
        <end position="6811"/>
    </location>
</feature>
<dbReference type="GO" id="GO:0031672">
    <property type="term" value="C:A band"/>
    <property type="evidence" value="ECO:0007669"/>
    <property type="project" value="UniProtKB-ARBA"/>
</dbReference>
<feature type="compositionally biased region" description="Acidic residues" evidence="9">
    <location>
        <begin position="4699"/>
        <end position="4715"/>
    </location>
</feature>
<feature type="domain" description="Ig-like" evidence="10">
    <location>
        <begin position="3777"/>
        <end position="3866"/>
    </location>
</feature>
<feature type="domain" description="Ig-like" evidence="10">
    <location>
        <begin position="4302"/>
        <end position="4394"/>
    </location>
</feature>
<feature type="region of interest" description="Disordered" evidence="9">
    <location>
        <begin position="201"/>
        <end position="227"/>
    </location>
</feature>
<dbReference type="InterPro" id="IPR036179">
    <property type="entry name" value="Ig-like_dom_sf"/>
</dbReference>
<keyword evidence="7" id="KW-0539">Nucleus</keyword>
<feature type="domain" description="Ig-like" evidence="10">
    <location>
        <begin position="3280"/>
        <end position="3370"/>
    </location>
</feature>
<dbReference type="Gene3D" id="2.60.40.10">
    <property type="entry name" value="Immunoglobulins"/>
    <property type="match status" value="32"/>
</dbReference>
<feature type="region of interest" description="Disordered" evidence="9">
    <location>
        <begin position="6893"/>
        <end position="6913"/>
    </location>
</feature>
<feature type="compositionally biased region" description="Acidic residues" evidence="9">
    <location>
        <begin position="4737"/>
        <end position="4757"/>
    </location>
</feature>
<feature type="region of interest" description="Disordered" evidence="9">
    <location>
        <begin position="1928"/>
        <end position="1951"/>
    </location>
</feature>
<evidence type="ECO:0000313" key="12">
    <source>
        <dbReference type="Proteomes" id="UP000838412"/>
    </source>
</evidence>
<feature type="domain" description="Ig-like" evidence="10">
    <location>
        <begin position="5043"/>
        <end position="5137"/>
    </location>
</feature>
<keyword evidence="12" id="KW-1185">Reference proteome</keyword>
<feature type="domain" description="Ig-like" evidence="10">
    <location>
        <begin position="5620"/>
        <end position="5709"/>
    </location>
</feature>
<feature type="domain" description="Ig-like" evidence="10">
    <location>
        <begin position="5811"/>
        <end position="5903"/>
    </location>
</feature>
<evidence type="ECO:0000256" key="6">
    <source>
        <dbReference type="ARBA" id="ARBA00023157"/>
    </source>
</evidence>
<evidence type="ECO:0000256" key="4">
    <source>
        <dbReference type="ARBA" id="ARBA00022490"/>
    </source>
</evidence>
<organism evidence="11 12">
    <name type="scientific">Branchiostoma lanceolatum</name>
    <name type="common">Common lancelet</name>
    <name type="synonym">Amphioxus lanceolatum</name>
    <dbReference type="NCBI Taxonomy" id="7740"/>
    <lineage>
        <taxon>Eukaryota</taxon>
        <taxon>Metazoa</taxon>
        <taxon>Chordata</taxon>
        <taxon>Cephalochordata</taxon>
        <taxon>Leptocardii</taxon>
        <taxon>Amphioxiformes</taxon>
        <taxon>Branchiostomatidae</taxon>
        <taxon>Branchiostoma</taxon>
    </lineage>
</organism>
<dbReference type="OrthoDB" id="5969272at2759"/>
<feature type="domain" description="Ig-like" evidence="10">
    <location>
        <begin position="752"/>
        <end position="843"/>
    </location>
</feature>
<comment type="similarity">
    <text evidence="3">Belongs to the protein kinase superfamily. CAMK Ser/Thr protein kinase family.</text>
</comment>
<feature type="domain" description="Ig-like" evidence="10">
    <location>
        <begin position="4429"/>
        <end position="4518"/>
    </location>
</feature>
<feature type="compositionally biased region" description="Acidic residues" evidence="9">
    <location>
        <begin position="924"/>
        <end position="934"/>
    </location>
</feature>
<feature type="domain" description="Ig-like" evidence="10">
    <location>
        <begin position="3443"/>
        <end position="3532"/>
    </location>
</feature>
<reference evidence="11" key="1">
    <citation type="submission" date="2022-01" db="EMBL/GenBank/DDBJ databases">
        <authorList>
            <person name="Braso-Vives M."/>
        </authorList>
    </citation>
    <scope>NUCLEOTIDE SEQUENCE</scope>
</reference>
<feature type="domain" description="Ig-like" evidence="10">
    <location>
        <begin position="5939"/>
        <end position="6028"/>
    </location>
</feature>
<dbReference type="PANTHER" id="PTHR47633:SF16">
    <property type="entry name" value="CAVP-TARGET PROTEIN-LIKE"/>
    <property type="match status" value="1"/>
</dbReference>
<feature type="domain" description="Ig-like" evidence="10">
    <location>
        <begin position="2825"/>
        <end position="2923"/>
    </location>
</feature>
<proteinExistence type="inferred from homology"/>
<feature type="domain" description="Ig-like" evidence="10">
    <location>
        <begin position="5494"/>
        <end position="5584"/>
    </location>
</feature>
<dbReference type="EMBL" id="OV696702">
    <property type="protein sequence ID" value="CAH1249864.1"/>
    <property type="molecule type" value="Genomic_DNA"/>
</dbReference>
<dbReference type="GO" id="GO:0045989">
    <property type="term" value="P:positive regulation of striated muscle contraction"/>
    <property type="evidence" value="ECO:0007669"/>
    <property type="project" value="UniProtKB-ARBA"/>
</dbReference>
<evidence type="ECO:0000313" key="11">
    <source>
        <dbReference type="EMBL" id="CAH1249864.1"/>
    </source>
</evidence>
<evidence type="ECO:0000259" key="10">
    <source>
        <dbReference type="PROSITE" id="PS50835"/>
    </source>
</evidence>
<dbReference type="SMART" id="SM00409">
    <property type="entry name" value="IG"/>
    <property type="match status" value="31"/>
</dbReference>
<feature type="compositionally biased region" description="Polar residues" evidence="9">
    <location>
        <begin position="284"/>
        <end position="296"/>
    </location>
</feature>
<dbReference type="FunFam" id="2.60.40.10:FF:000022">
    <property type="entry name" value="Cardiac titin"/>
    <property type="match status" value="1"/>
</dbReference>
<keyword evidence="8" id="KW-0393">Immunoglobulin domain</keyword>
<dbReference type="PROSITE" id="PS50835">
    <property type="entry name" value="IG_LIKE"/>
    <property type="match status" value="28"/>
</dbReference>
<feature type="domain" description="Ig-like" evidence="10">
    <location>
        <begin position="6290"/>
        <end position="6382"/>
    </location>
</feature>
<evidence type="ECO:0000256" key="8">
    <source>
        <dbReference type="ARBA" id="ARBA00023319"/>
    </source>
</evidence>
<feature type="domain" description="Ig-like" evidence="10">
    <location>
        <begin position="3636"/>
        <end position="3728"/>
    </location>
</feature>
<feature type="region of interest" description="Disordered" evidence="9">
    <location>
        <begin position="281"/>
        <end position="326"/>
    </location>
</feature>
<dbReference type="FunFam" id="2.60.40.10:FF:000080">
    <property type="entry name" value="Myosin light chain kinase, smooth muscle"/>
    <property type="match status" value="2"/>
</dbReference>
<evidence type="ECO:0000256" key="9">
    <source>
        <dbReference type="SAM" id="MobiDB-lite"/>
    </source>
</evidence>
<keyword evidence="6" id="KW-1015">Disulfide bond</keyword>
<feature type="compositionally biased region" description="Polar residues" evidence="9">
    <location>
        <begin position="303"/>
        <end position="325"/>
    </location>
</feature>
<dbReference type="Pfam" id="PF18362">
    <property type="entry name" value="THB"/>
    <property type="match status" value="1"/>
</dbReference>
<evidence type="ECO:0000256" key="3">
    <source>
        <dbReference type="ARBA" id="ARBA00006692"/>
    </source>
</evidence>
<evidence type="ECO:0000256" key="5">
    <source>
        <dbReference type="ARBA" id="ARBA00022737"/>
    </source>
</evidence>
<feature type="domain" description="Ig-like" evidence="10">
    <location>
        <begin position="1437"/>
        <end position="1528"/>
    </location>
</feature>
<protein>
    <submittedName>
        <fullName evidence="11">IGSF22 protein</fullName>
    </submittedName>
</protein>
<feature type="region of interest" description="Disordered" evidence="9">
    <location>
        <begin position="7441"/>
        <end position="7460"/>
    </location>
</feature>
<feature type="region of interest" description="Disordered" evidence="9">
    <location>
        <begin position="620"/>
        <end position="677"/>
    </location>
</feature>
<feature type="domain" description="Ig-like" evidence="10">
    <location>
        <begin position="1300"/>
        <end position="1389"/>
    </location>
</feature>
<dbReference type="InterPro" id="IPR013783">
    <property type="entry name" value="Ig-like_fold"/>
</dbReference>
<dbReference type="SMART" id="SM00408">
    <property type="entry name" value="IGc2"/>
    <property type="match status" value="29"/>
</dbReference>
<feature type="region of interest" description="Disordered" evidence="9">
    <location>
        <begin position="417"/>
        <end position="459"/>
    </location>
</feature>
<dbReference type="FunFam" id="2.60.40.10:FF:000107">
    <property type="entry name" value="Myosin, light chain kinase a"/>
    <property type="match status" value="2"/>
</dbReference>
<keyword evidence="5" id="KW-0677">Repeat</keyword>
<gene>
    <name evidence="11" type="primary">IGSF22</name>
    <name evidence="11" type="ORF">BLAG_LOCUS10823</name>
</gene>
<feature type="domain" description="Ig-like" evidence="10">
    <location>
        <begin position="1065"/>
        <end position="1155"/>
    </location>
</feature>
<feature type="domain" description="Ig-like" evidence="10">
    <location>
        <begin position="4853"/>
        <end position="4942"/>
    </location>
</feature>
<keyword evidence="4" id="KW-0963">Cytoplasm</keyword>
<feature type="region of interest" description="Disordered" evidence="9">
    <location>
        <begin position="481"/>
        <end position="533"/>
    </location>
</feature>
<dbReference type="InterPro" id="IPR003598">
    <property type="entry name" value="Ig_sub2"/>
</dbReference>
<dbReference type="InterPro" id="IPR013098">
    <property type="entry name" value="Ig_I-set"/>
</dbReference>
<dbReference type="InterPro" id="IPR040849">
    <property type="entry name" value="MyBP-C_THB"/>
</dbReference>
<evidence type="ECO:0000256" key="1">
    <source>
        <dbReference type="ARBA" id="ARBA00004123"/>
    </source>
</evidence>
<evidence type="ECO:0000256" key="2">
    <source>
        <dbReference type="ARBA" id="ARBA00004657"/>
    </source>
</evidence>
<feature type="domain" description="Ig-like" evidence="10">
    <location>
        <begin position="6566"/>
        <end position="6650"/>
    </location>
</feature>
<dbReference type="FunFam" id="2.60.40.10:FF:000050">
    <property type="entry name" value="Titin isoform B"/>
    <property type="match status" value="2"/>
</dbReference>
<feature type="region of interest" description="Disordered" evidence="9">
    <location>
        <begin position="924"/>
        <end position="947"/>
    </location>
</feature>
<dbReference type="PANTHER" id="PTHR47633">
    <property type="entry name" value="IMMUNOGLOBULIN"/>
    <property type="match status" value="1"/>
</dbReference>
<dbReference type="GO" id="GO:0055013">
    <property type="term" value="P:cardiac muscle cell development"/>
    <property type="evidence" value="ECO:0007669"/>
    <property type="project" value="UniProtKB-ARBA"/>
</dbReference>
<dbReference type="FunFam" id="2.60.40.10:FF:000425">
    <property type="entry name" value="Myosin light chain kinase"/>
    <property type="match status" value="8"/>
</dbReference>
<feature type="region of interest" description="Disordered" evidence="9">
    <location>
        <begin position="4699"/>
        <end position="4757"/>
    </location>
</feature>
<feature type="domain" description="Ig-like" evidence="10">
    <location>
        <begin position="529"/>
        <end position="617"/>
    </location>
</feature>
<feature type="domain" description="Ig-like" evidence="10">
    <location>
        <begin position="6416"/>
        <end position="6506"/>
    </location>
</feature>
<feature type="domain" description="Ig-like" evidence="10">
    <location>
        <begin position="5171"/>
        <end position="5260"/>
    </location>
</feature>
<dbReference type="GO" id="GO:0005634">
    <property type="term" value="C:nucleus"/>
    <property type="evidence" value="ECO:0007669"/>
    <property type="project" value="UniProtKB-SubCell"/>
</dbReference>
<feature type="domain" description="Ig-like" evidence="10">
    <location>
        <begin position="3969"/>
        <end position="4063"/>
    </location>
</feature>
<name>A0A8K0EED5_BRALA</name>
<feature type="region of interest" description="Disordered" evidence="9">
    <location>
        <begin position="1264"/>
        <end position="1297"/>
    </location>
</feature>
<dbReference type="SUPFAM" id="SSF48726">
    <property type="entry name" value="Immunoglobulin"/>
    <property type="match status" value="32"/>
</dbReference>
<dbReference type="FunFam" id="2.60.40.10:FF:000345">
    <property type="entry name" value="Muscle M-line assembly protein unc-89"/>
    <property type="match status" value="1"/>
</dbReference>
<feature type="domain" description="Ig-like" evidence="10">
    <location>
        <begin position="2960"/>
        <end position="3049"/>
    </location>
</feature>
<dbReference type="Pfam" id="PF07679">
    <property type="entry name" value="I-set"/>
    <property type="match status" value="30"/>
</dbReference>